<comment type="caution">
    <text evidence="7">The sequence shown here is derived from an EMBL/GenBank/DDBJ whole genome shotgun (WGS) entry which is preliminary data.</text>
</comment>
<accession>A0A0R0M2C6</accession>
<evidence type="ECO:0000256" key="5">
    <source>
        <dbReference type="RuleBase" id="RU004273"/>
    </source>
</evidence>
<dbReference type="Pfam" id="PF00149">
    <property type="entry name" value="Metallophos"/>
    <property type="match status" value="1"/>
</dbReference>
<dbReference type="PRINTS" id="PR00114">
    <property type="entry name" value="STPHPHTASE"/>
</dbReference>
<dbReference type="VEuPathDB" id="MicrosporidiaDB:M153_7320001549"/>
<organism evidence="7 8">
    <name type="scientific">Pseudoloma neurophilia</name>
    <dbReference type="NCBI Taxonomy" id="146866"/>
    <lineage>
        <taxon>Eukaryota</taxon>
        <taxon>Fungi</taxon>
        <taxon>Fungi incertae sedis</taxon>
        <taxon>Microsporidia</taxon>
        <taxon>Pseudoloma</taxon>
    </lineage>
</organism>
<evidence type="ECO:0000256" key="1">
    <source>
        <dbReference type="ARBA" id="ARBA00022723"/>
    </source>
</evidence>
<evidence type="ECO:0000259" key="6">
    <source>
        <dbReference type="PROSITE" id="PS00125"/>
    </source>
</evidence>
<dbReference type="InterPro" id="IPR004843">
    <property type="entry name" value="Calcineurin-like_PHP"/>
</dbReference>
<proteinExistence type="inferred from homology"/>
<keyword evidence="8" id="KW-1185">Reference proteome</keyword>
<dbReference type="GO" id="GO:0046872">
    <property type="term" value="F:metal ion binding"/>
    <property type="evidence" value="ECO:0007669"/>
    <property type="project" value="UniProtKB-KW"/>
</dbReference>
<evidence type="ECO:0000313" key="8">
    <source>
        <dbReference type="Proteomes" id="UP000051530"/>
    </source>
</evidence>
<gene>
    <name evidence="7" type="ORF">M153_7320001549</name>
</gene>
<evidence type="ECO:0000256" key="3">
    <source>
        <dbReference type="ARBA" id="ARBA00023211"/>
    </source>
</evidence>
<dbReference type="SMART" id="SM00156">
    <property type="entry name" value="PP2Ac"/>
    <property type="match status" value="1"/>
</dbReference>
<feature type="domain" description="Serine/threonine specific protein phosphatases" evidence="6">
    <location>
        <begin position="106"/>
        <end position="111"/>
    </location>
</feature>
<dbReference type="Proteomes" id="UP000051530">
    <property type="component" value="Unassembled WGS sequence"/>
</dbReference>
<name>A0A0R0M2C6_9MICR</name>
<reference evidence="7 8" key="1">
    <citation type="submission" date="2015-07" db="EMBL/GenBank/DDBJ databases">
        <title>The genome of Pseudoloma neurophilia, a relevant intracellular parasite of the zebrafish.</title>
        <authorList>
            <person name="Ndikumana S."/>
            <person name="Pelin A."/>
            <person name="Sanders J."/>
            <person name="Corradi N."/>
        </authorList>
    </citation>
    <scope>NUCLEOTIDE SEQUENCE [LARGE SCALE GENOMIC DNA]</scope>
    <source>
        <strain evidence="7 8">MK1</strain>
    </source>
</reference>
<evidence type="ECO:0000256" key="4">
    <source>
        <dbReference type="ARBA" id="ARBA00048336"/>
    </source>
</evidence>
<dbReference type="PANTHER" id="PTHR45619">
    <property type="entry name" value="SERINE/THREONINE-PROTEIN PHOSPHATASE PP2A-RELATED"/>
    <property type="match status" value="1"/>
</dbReference>
<dbReference type="GO" id="GO:0004722">
    <property type="term" value="F:protein serine/threonine phosphatase activity"/>
    <property type="evidence" value="ECO:0007669"/>
    <property type="project" value="UniProtKB-EC"/>
</dbReference>
<dbReference type="SUPFAM" id="SSF56300">
    <property type="entry name" value="Metallo-dependent phosphatases"/>
    <property type="match status" value="1"/>
</dbReference>
<keyword evidence="3" id="KW-0464">Manganese</keyword>
<dbReference type="InterPro" id="IPR047129">
    <property type="entry name" value="PPA2-like"/>
</dbReference>
<dbReference type="EMBL" id="LGUB01000281">
    <property type="protein sequence ID" value="KRH93604.1"/>
    <property type="molecule type" value="Genomic_DNA"/>
</dbReference>
<dbReference type="Gene3D" id="3.60.21.10">
    <property type="match status" value="1"/>
</dbReference>
<dbReference type="AlphaFoldDB" id="A0A0R0M2C6"/>
<dbReference type="InterPro" id="IPR029052">
    <property type="entry name" value="Metallo-depent_PP-like"/>
</dbReference>
<keyword evidence="2 5" id="KW-0378">Hydrolase</keyword>
<sequence>MIETILEKILNKEIPTETEVSALCSIVTDILINEPNISHIPSPVTIVGDIHGQFQDLLNMFRLYGTPKDHKFVFLGDIVDRGVESVETIICLLAYKSLYPENVYLIRGNHESKKISSIYGFFDEVHLKYGTSSVYRSITDVFQYFLLAVIVDGRYFCVHGGISSLYSGVDFFSKLQRFNLVPERQPTADLFWSDPGTKSGFEKNMRGTGHFYGHDMVQSFLMVNSLTSVVRSHQIAMEGYRYNFKDDTCITVWSAPNYCYRCGNLASVLSIDSSSQSEKKFRVYKHVPDQAPGHKFRSPFFDSE</sequence>
<keyword evidence="1" id="KW-0479">Metal-binding</keyword>
<dbReference type="PROSITE" id="PS00125">
    <property type="entry name" value="SER_THR_PHOSPHATASE"/>
    <property type="match status" value="1"/>
</dbReference>
<evidence type="ECO:0000313" key="7">
    <source>
        <dbReference type="EMBL" id="KRH93604.1"/>
    </source>
</evidence>
<comment type="catalytic activity">
    <reaction evidence="4 5">
        <text>O-phospho-L-threonyl-[protein] + H2O = L-threonyl-[protein] + phosphate</text>
        <dbReference type="Rhea" id="RHEA:47004"/>
        <dbReference type="Rhea" id="RHEA-COMP:11060"/>
        <dbReference type="Rhea" id="RHEA-COMP:11605"/>
        <dbReference type="ChEBI" id="CHEBI:15377"/>
        <dbReference type="ChEBI" id="CHEBI:30013"/>
        <dbReference type="ChEBI" id="CHEBI:43474"/>
        <dbReference type="ChEBI" id="CHEBI:61977"/>
        <dbReference type="EC" id="3.1.3.16"/>
    </reaction>
</comment>
<dbReference type="InterPro" id="IPR006186">
    <property type="entry name" value="Ser/Thr-sp_prot-phosphatase"/>
</dbReference>
<protein>
    <recommendedName>
        <fullName evidence="5">Serine/threonine-protein phosphatase</fullName>
        <ecNumber evidence="5">3.1.3.16</ecNumber>
    </recommendedName>
</protein>
<comment type="similarity">
    <text evidence="5">Belongs to the PPP phosphatase family.</text>
</comment>
<dbReference type="OrthoDB" id="1930084at2759"/>
<dbReference type="EC" id="3.1.3.16" evidence="5"/>
<evidence type="ECO:0000256" key="2">
    <source>
        <dbReference type="ARBA" id="ARBA00022801"/>
    </source>
</evidence>